<dbReference type="InterPro" id="IPR036514">
    <property type="entry name" value="SGNH_hydro_sf"/>
</dbReference>
<accession>A0A9D2P7C3</accession>
<dbReference type="PANTHER" id="PTHR37834">
    <property type="entry name" value="GDSL-LIKE LIPASE/ACYLHYDROLASE DOMAIN PROTEIN (AFU_ORTHOLOGUE AFUA_2G00620)"/>
    <property type="match status" value="1"/>
</dbReference>
<dbReference type="Gene3D" id="3.40.50.1110">
    <property type="entry name" value="SGNH hydrolase"/>
    <property type="match status" value="1"/>
</dbReference>
<name>A0A9D2P7C3_9FIRM</name>
<reference evidence="1" key="1">
    <citation type="journal article" date="2021" name="PeerJ">
        <title>Extensive microbial diversity within the chicken gut microbiome revealed by metagenomics and culture.</title>
        <authorList>
            <person name="Gilroy R."/>
            <person name="Ravi A."/>
            <person name="Getino M."/>
            <person name="Pursley I."/>
            <person name="Horton D.L."/>
            <person name="Alikhan N.F."/>
            <person name="Baker D."/>
            <person name="Gharbi K."/>
            <person name="Hall N."/>
            <person name="Watson M."/>
            <person name="Adriaenssens E.M."/>
            <person name="Foster-Nyarko E."/>
            <person name="Jarju S."/>
            <person name="Secka A."/>
            <person name="Antonio M."/>
            <person name="Oren A."/>
            <person name="Chaudhuri R.R."/>
            <person name="La Ragione R."/>
            <person name="Hildebrand F."/>
            <person name="Pallen M.J."/>
        </authorList>
    </citation>
    <scope>NUCLEOTIDE SEQUENCE</scope>
    <source>
        <strain evidence="1">ChiSjej5B23-2810</strain>
    </source>
</reference>
<dbReference type="Proteomes" id="UP000823906">
    <property type="component" value="Unassembled WGS sequence"/>
</dbReference>
<reference evidence="1" key="2">
    <citation type="submission" date="2021-04" db="EMBL/GenBank/DDBJ databases">
        <authorList>
            <person name="Gilroy R."/>
        </authorList>
    </citation>
    <scope>NUCLEOTIDE SEQUENCE</scope>
    <source>
        <strain evidence="1">ChiSjej5B23-2810</strain>
    </source>
</reference>
<protein>
    <submittedName>
        <fullName evidence="1">GDSL family lipase</fullName>
    </submittedName>
</protein>
<dbReference type="AlphaFoldDB" id="A0A9D2P7C3"/>
<proteinExistence type="predicted"/>
<sequence length="390" mass="42149">MVSYACGHACPQRFHHPTKGGISVQTLSLRALSQVRLLGRQPDGSGPVPLFYTASGFECIFTGSELALCIEAGFALYEPWISVELNGAWIARFPVQAGRSEVTLFRGMTPGVPKHIRVLKDVQAMHGDPDHYLLLTGLRFSGGDFLPLPEPAYRLEFVGDSITSGEGAIGAAGEEDWVSPFFSAVNHYAQMTADALGAEWRIVSQSGWGLLSSWDNDPRCRVMAYYDTVCGLADGPHNAALGAQQPCRFDAWPADAVILNLGTNDNNAMENPPWTDPATGRQYAQRPTPEHLAALEQSAVDAIKQVRARNPQAWILWAFGMLGAGRMDAVLRAAVSRAAAEMNDSRLCYLPLPAATAGTLGARRHPGVECHRQAAQALTTCLRSILPPRG</sequence>
<comment type="caution">
    <text evidence="1">The sequence shown here is derived from an EMBL/GenBank/DDBJ whole genome shotgun (WGS) entry which is preliminary data.</text>
</comment>
<dbReference type="Gene3D" id="2.60.120.260">
    <property type="entry name" value="Galactose-binding domain-like"/>
    <property type="match status" value="1"/>
</dbReference>
<gene>
    <name evidence="1" type="ORF">H9703_01600</name>
</gene>
<organism evidence="1 2">
    <name type="scientific">Candidatus Faecalibacterium faecigallinarum</name>
    <dbReference type="NCBI Taxonomy" id="2838577"/>
    <lineage>
        <taxon>Bacteria</taxon>
        <taxon>Bacillati</taxon>
        <taxon>Bacillota</taxon>
        <taxon>Clostridia</taxon>
        <taxon>Eubacteriales</taxon>
        <taxon>Oscillospiraceae</taxon>
        <taxon>Faecalibacterium</taxon>
    </lineage>
</organism>
<dbReference type="InterPro" id="IPR052762">
    <property type="entry name" value="PCW_deacetylase/CE"/>
</dbReference>
<evidence type="ECO:0000313" key="1">
    <source>
        <dbReference type="EMBL" id="HJC44827.1"/>
    </source>
</evidence>
<evidence type="ECO:0000313" key="2">
    <source>
        <dbReference type="Proteomes" id="UP000823906"/>
    </source>
</evidence>
<dbReference type="SUPFAM" id="SSF52266">
    <property type="entry name" value="SGNH hydrolase"/>
    <property type="match status" value="1"/>
</dbReference>
<dbReference type="PANTHER" id="PTHR37834:SF2">
    <property type="entry name" value="ESTERASE, SGNH HYDROLASE-TYPE"/>
    <property type="match status" value="1"/>
</dbReference>
<dbReference type="EMBL" id="DWWN01000011">
    <property type="protein sequence ID" value="HJC44827.1"/>
    <property type="molecule type" value="Genomic_DNA"/>
</dbReference>